<evidence type="ECO:0000313" key="1">
    <source>
        <dbReference type="EMBL" id="PWE52953.1"/>
    </source>
</evidence>
<accession>A0A2U2DI10</accession>
<reference evidence="1 2" key="1">
    <citation type="submission" date="2018-05" db="EMBL/GenBank/DDBJ databases">
        <title>The draft genome of strain NS-104.</title>
        <authorList>
            <person name="Hang P."/>
            <person name="Jiang J."/>
        </authorList>
    </citation>
    <scope>NUCLEOTIDE SEQUENCE [LARGE SCALE GENOMIC DNA]</scope>
    <source>
        <strain evidence="1 2">NS-104</strain>
    </source>
</reference>
<comment type="caution">
    <text evidence="1">The sequence shown here is derived from an EMBL/GenBank/DDBJ whole genome shotgun (WGS) entry which is preliminary data.</text>
</comment>
<dbReference type="EMBL" id="QFBC01000019">
    <property type="protein sequence ID" value="PWE52953.1"/>
    <property type="molecule type" value="Genomic_DNA"/>
</dbReference>
<dbReference type="Proteomes" id="UP000245252">
    <property type="component" value="Unassembled WGS sequence"/>
</dbReference>
<organism evidence="1 2">
    <name type="scientific">Metarhizobium album</name>
    <dbReference type="NCBI Taxonomy" id="2182425"/>
    <lineage>
        <taxon>Bacteria</taxon>
        <taxon>Pseudomonadati</taxon>
        <taxon>Pseudomonadota</taxon>
        <taxon>Alphaproteobacteria</taxon>
        <taxon>Hyphomicrobiales</taxon>
        <taxon>Rhizobiaceae</taxon>
        <taxon>Metarhizobium</taxon>
    </lineage>
</organism>
<protein>
    <submittedName>
        <fullName evidence="1">Uncharacterized protein</fullName>
    </submittedName>
</protein>
<dbReference type="AlphaFoldDB" id="A0A2U2DI10"/>
<evidence type="ECO:0000313" key="2">
    <source>
        <dbReference type="Proteomes" id="UP000245252"/>
    </source>
</evidence>
<proteinExistence type="predicted"/>
<gene>
    <name evidence="1" type="ORF">DEM27_28095</name>
</gene>
<keyword evidence="2" id="KW-1185">Reference proteome</keyword>
<sequence length="69" mass="7953">MTANSCKLLTQFGNLSSDCGKLIMRMLLAHLETGFFFRPFTFKFCQMLLKLSRSVEASRLDVCHNYLVK</sequence>
<name>A0A2U2DI10_9HYPH</name>